<sequence>MKKVLFFIAFNMVMISYAQNNLTKAQWQEDLKFLQETVHKDYPFLFKKTTAEIFDSEVVKLHKDIPNLQQHEIIVGFARIVSLFKYGHTDISFSKDPFAFSQLPINLYHFNDGVFIQGTHKTHENTLGAKVLAIEGKPIKTALELIHPTVPSENSQFFKAYGLNYLRIPEVLHAQGITSSLKTSVEFTLEKNGKTFTHVFSVLPDNQRIPVSYSLTKQDDVWLDARNQDKTPNYLKHLDKIYYYEYLPEQKAVYVRHSQIQDDSTEAIPEFYERVFNFIDTNDVEKLIIDVRLNGGGNNYKNKPIITNIIKSKKINRVGNLFVITGRRTFSACQNLVNEMSNYTNAIFVGEPTGENINFYGDNRTVELPNSKIPVFLSFAWWQDKPQWENAEWLAPHIAVDMSFEEYKTNKDPVLQAALDFTDNNFVLNPMQYLTSFFMKGEVDKLKSEAARMVMDTRYKFFDFEGEFNKAGYNVLGSGQMQEAIFVFQMVTELFPNSANAWNSLAEAYLKAGDKTKALEYYNKALKTDPEGDTGKNAQEMIKEIKQ</sequence>
<dbReference type="Gene3D" id="1.25.40.10">
    <property type="entry name" value="Tetratricopeptide repeat domain"/>
    <property type="match status" value="1"/>
</dbReference>
<dbReference type="SUPFAM" id="SSF48452">
    <property type="entry name" value="TPR-like"/>
    <property type="match status" value="1"/>
</dbReference>
<name>A0A4U0EPF0_9FLAO</name>
<keyword evidence="1" id="KW-0802">TPR repeat</keyword>
<comment type="caution">
    <text evidence="3">The sequence shown here is derived from an EMBL/GenBank/DDBJ whole genome shotgun (WGS) entry which is preliminary data.</text>
</comment>
<protein>
    <submittedName>
        <fullName evidence="3">Tetratricopeptide repeat protein</fullName>
    </submittedName>
</protein>
<evidence type="ECO:0000256" key="1">
    <source>
        <dbReference type="PROSITE-ProRule" id="PRU00339"/>
    </source>
</evidence>
<dbReference type="GO" id="GO:0008236">
    <property type="term" value="F:serine-type peptidase activity"/>
    <property type="evidence" value="ECO:0007669"/>
    <property type="project" value="InterPro"/>
</dbReference>
<dbReference type="InterPro" id="IPR029045">
    <property type="entry name" value="ClpP/crotonase-like_dom_sf"/>
</dbReference>
<dbReference type="AlphaFoldDB" id="A0A4U0EPF0"/>
<dbReference type="SMART" id="SM00028">
    <property type="entry name" value="TPR"/>
    <property type="match status" value="1"/>
</dbReference>
<dbReference type="PROSITE" id="PS50005">
    <property type="entry name" value="TPR"/>
    <property type="match status" value="1"/>
</dbReference>
<evidence type="ECO:0000313" key="4">
    <source>
        <dbReference type="Proteomes" id="UP000307657"/>
    </source>
</evidence>
<dbReference type="SUPFAM" id="SSF52096">
    <property type="entry name" value="ClpP/crotonase"/>
    <property type="match status" value="1"/>
</dbReference>
<proteinExistence type="predicted"/>
<dbReference type="GO" id="GO:0006508">
    <property type="term" value="P:proteolysis"/>
    <property type="evidence" value="ECO:0007669"/>
    <property type="project" value="InterPro"/>
</dbReference>
<dbReference type="EMBL" id="SUPL01000007">
    <property type="protein sequence ID" value="TJY33358.1"/>
    <property type="molecule type" value="Genomic_DNA"/>
</dbReference>
<organism evidence="3 4">
    <name type="scientific">Pontimicrobium aquaticum</name>
    <dbReference type="NCBI Taxonomy" id="2565367"/>
    <lineage>
        <taxon>Bacteria</taxon>
        <taxon>Pseudomonadati</taxon>
        <taxon>Bacteroidota</taxon>
        <taxon>Flavobacteriia</taxon>
        <taxon>Flavobacteriales</taxon>
        <taxon>Flavobacteriaceae</taxon>
        <taxon>Pontimicrobium</taxon>
    </lineage>
</organism>
<dbReference type="RefSeq" id="WP_136844537.1">
    <property type="nucleotide sequence ID" value="NZ_SUPL01000007.1"/>
</dbReference>
<evidence type="ECO:0000313" key="3">
    <source>
        <dbReference type="EMBL" id="TJY33358.1"/>
    </source>
</evidence>
<dbReference type="InterPro" id="IPR011990">
    <property type="entry name" value="TPR-like_helical_dom_sf"/>
</dbReference>
<keyword evidence="2" id="KW-0732">Signal</keyword>
<accession>A0A4U0EPF0</accession>
<gene>
    <name evidence="3" type="ORF">E5167_12715</name>
</gene>
<feature type="chain" id="PRO_5020905956" evidence="2">
    <location>
        <begin position="19"/>
        <end position="547"/>
    </location>
</feature>
<dbReference type="PROSITE" id="PS50293">
    <property type="entry name" value="TPR_REGION"/>
    <property type="match status" value="1"/>
</dbReference>
<dbReference type="Pfam" id="PF00515">
    <property type="entry name" value="TPR_1"/>
    <property type="match status" value="1"/>
</dbReference>
<dbReference type="Proteomes" id="UP000307657">
    <property type="component" value="Unassembled WGS sequence"/>
</dbReference>
<feature type="signal peptide" evidence="2">
    <location>
        <begin position="1"/>
        <end position="18"/>
    </location>
</feature>
<dbReference type="OrthoDB" id="5480566at2"/>
<evidence type="ECO:0000256" key="2">
    <source>
        <dbReference type="SAM" id="SignalP"/>
    </source>
</evidence>
<dbReference type="InterPro" id="IPR019734">
    <property type="entry name" value="TPR_rpt"/>
</dbReference>
<feature type="repeat" description="TPR" evidence="1">
    <location>
        <begin position="499"/>
        <end position="532"/>
    </location>
</feature>
<dbReference type="Gene3D" id="3.90.226.10">
    <property type="entry name" value="2-enoyl-CoA Hydratase, Chain A, domain 1"/>
    <property type="match status" value="1"/>
</dbReference>
<reference evidence="3 4" key="1">
    <citation type="submission" date="2019-04" db="EMBL/GenBank/DDBJ databases">
        <title>Lacinutrix sp. nov., isolated from marine water.</title>
        <authorList>
            <person name="Kim W."/>
        </authorList>
    </citation>
    <scope>NUCLEOTIDE SEQUENCE [LARGE SCALE GENOMIC DNA]</scope>
    <source>
        <strain evidence="3 4">CAU 1491</strain>
    </source>
</reference>
<keyword evidence="4" id="KW-1185">Reference proteome</keyword>